<accession>Q8CKF2</accession>
<sequence length="67" mass="7401">MLAVKCQLAHSQREADLAQFPRLQADTLETFQFTLWPRGAGDVLANIALYNLIPSHCTIVGDGHCHP</sequence>
<protein>
    <submittedName>
        <fullName evidence="1">Uncharacterized protein</fullName>
    </submittedName>
</protein>
<gene>
    <name evidence="1" type="ordered locus">y3561</name>
</gene>
<organism evidence="1 2">
    <name type="scientific">Yersinia pestis</name>
    <dbReference type="NCBI Taxonomy" id="632"/>
    <lineage>
        <taxon>Bacteria</taxon>
        <taxon>Pseudomonadati</taxon>
        <taxon>Pseudomonadota</taxon>
        <taxon>Gammaproteobacteria</taxon>
        <taxon>Enterobacterales</taxon>
        <taxon>Yersiniaceae</taxon>
        <taxon>Yersinia</taxon>
    </lineage>
</organism>
<evidence type="ECO:0000313" key="1">
    <source>
        <dbReference type="EMBL" id="AAM87110.1"/>
    </source>
</evidence>
<reference evidence="1 2" key="1">
    <citation type="journal article" date="2002" name="J. Bacteriol.">
        <title>Genome sequence of Yersinia pestis KIM.</title>
        <authorList>
            <person name="Deng W."/>
            <person name="Burland V."/>
            <person name="Plunkett G.III."/>
            <person name="Boutin A."/>
            <person name="Mayhew G.F."/>
            <person name="Liss P."/>
            <person name="Perna N.T."/>
            <person name="Rose D.J."/>
            <person name="Mau B."/>
            <person name="Zhou S."/>
            <person name="Schwartz D.C."/>
            <person name="Fetherston J.D."/>
            <person name="Lindler L.E."/>
            <person name="Brubaker R.R."/>
            <person name="Plana G.V."/>
            <person name="Straley S.C."/>
            <person name="McDonough K.A."/>
            <person name="Nilles M.L."/>
            <person name="Matson J.S."/>
            <person name="Blattner F.R."/>
            <person name="Perry R.D."/>
        </authorList>
    </citation>
    <scope>NUCLEOTIDE SEQUENCE [LARGE SCALE GENOMIC DNA]</scope>
    <source>
        <strain evidence="2">KIM10+ / Biovar Mediaevalis</strain>
    </source>
</reference>
<dbReference type="KEGG" id="ypk:y3561"/>
<dbReference type="Proteomes" id="UP000002490">
    <property type="component" value="Chromosome"/>
</dbReference>
<proteinExistence type="predicted"/>
<dbReference type="DNASU" id="1148509"/>
<evidence type="ECO:0000313" key="2">
    <source>
        <dbReference type="Proteomes" id="UP000002490"/>
    </source>
</evidence>
<dbReference type="HOGENOM" id="CLU_2811559_0_0_6"/>
<dbReference type="EMBL" id="AE009952">
    <property type="protein sequence ID" value="AAM87110.1"/>
    <property type="molecule type" value="Genomic_DNA"/>
</dbReference>
<name>Q8CKF2_YERPE</name>
<dbReference type="AlphaFoldDB" id="Q8CKF2"/>